<evidence type="ECO:0000256" key="3">
    <source>
        <dbReference type="PROSITE-ProRule" id="PRU00464"/>
    </source>
</evidence>
<dbReference type="EMBL" id="CP020121">
    <property type="protein sequence ID" value="AQZ98197.1"/>
    <property type="molecule type" value="Genomic_DNA"/>
</dbReference>
<dbReference type="CDD" id="cd01276">
    <property type="entry name" value="PKCI_related"/>
    <property type="match status" value="1"/>
</dbReference>
<organism evidence="6 7">
    <name type="scientific">Comamonas kerstersii</name>
    <dbReference type="NCBI Taxonomy" id="225992"/>
    <lineage>
        <taxon>Bacteria</taxon>
        <taxon>Pseudomonadati</taxon>
        <taxon>Pseudomonadota</taxon>
        <taxon>Betaproteobacteria</taxon>
        <taxon>Burkholderiales</taxon>
        <taxon>Comamonadaceae</taxon>
        <taxon>Comamonas</taxon>
    </lineage>
</organism>
<evidence type="ECO:0000259" key="4">
    <source>
        <dbReference type="PROSITE" id="PS51084"/>
    </source>
</evidence>
<evidence type="ECO:0000313" key="6">
    <source>
        <dbReference type="EMBL" id="KUF40661.1"/>
    </source>
</evidence>
<dbReference type="PROSITE" id="PS00892">
    <property type="entry name" value="HIT_1"/>
    <property type="match status" value="1"/>
</dbReference>
<dbReference type="GeneID" id="83039247"/>
<name>A0A0W7YZY3_9BURK</name>
<dbReference type="SUPFAM" id="SSF54197">
    <property type="entry name" value="HIT-like"/>
    <property type="match status" value="1"/>
</dbReference>
<proteinExistence type="predicted"/>
<feature type="short sequence motif" description="Histidine triad motif" evidence="2 3">
    <location>
        <begin position="110"/>
        <end position="114"/>
    </location>
</feature>
<keyword evidence="7" id="KW-1185">Reference proteome</keyword>
<dbReference type="EMBL" id="LPXH01000027">
    <property type="protein sequence ID" value="KUF40661.1"/>
    <property type="molecule type" value="Genomic_DNA"/>
</dbReference>
<evidence type="ECO:0000313" key="7">
    <source>
        <dbReference type="Proteomes" id="UP000053300"/>
    </source>
</evidence>
<dbReference type="PANTHER" id="PTHR23089">
    <property type="entry name" value="HISTIDINE TRIAD HIT PROTEIN"/>
    <property type="match status" value="1"/>
</dbReference>
<evidence type="ECO:0000256" key="2">
    <source>
        <dbReference type="PIRSR" id="PIRSR601310-3"/>
    </source>
</evidence>
<dbReference type="STRING" id="225992.B5M06_07920"/>
<accession>A0A1V3TLQ9</accession>
<dbReference type="Proteomes" id="UP000242792">
    <property type="component" value="Chromosome"/>
</dbReference>
<reference evidence="5 8" key="2">
    <citation type="submission" date="2017-03" db="EMBL/GenBank/DDBJ databases">
        <title>Rapid Whole Genome Sequencing of Comamonas kerstersii Causing Continuous ambulatory Peritoneal Dialysis-Associated Peritonitis.</title>
        <authorList>
            <person name="Zheng B."/>
        </authorList>
    </citation>
    <scope>NUCLEOTIDE SEQUENCE [LARGE SCALE GENOMIC DNA]</scope>
    <source>
        <strain evidence="5 8">8943</strain>
    </source>
</reference>
<reference evidence="6 7" key="1">
    <citation type="submission" date="2015-12" db="EMBL/GenBank/DDBJ databases">
        <title>Complete genome sequence of a multi-drug resistant strain Acidovorax sp. 12322-1.</title>
        <authorList>
            <person name="Ming D."/>
            <person name="Wang M."/>
            <person name="Hu S."/>
            <person name="Zhou Y."/>
            <person name="Jiang T."/>
        </authorList>
    </citation>
    <scope>NUCLEOTIDE SEQUENCE [LARGE SCALE GENOMIC DNA]</scope>
    <source>
        <strain evidence="6 7">12322-1</strain>
    </source>
</reference>
<sequence length="125" mass="13808">MTDHSHTAHDPNCIFCKIIAGQIPSRKLYEDEDVFAFHDINPAAPVHFMIVPKKHIASMAHVTEADQALLGKIMLLAPKLAMQQGCNPYPAGGFRIMVNTGEEGGQEVHHLHVHVMGGPRPWKRG</sequence>
<accession>A0A0W7YZY3</accession>
<dbReference type="InterPro" id="IPR019808">
    <property type="entry name" value="Histidine_triad_CS"/>
</dbReference>
<evidence type="ECO:0000313" key="5">
    <source>
        <dbReference type="EMBL" id="AQZ98197.1"/>
    </source>
</evidence>
<evidence type="ECO:0000313" key="8">
    <source>
        <dbReference type="Proteomes" id="UP000242792"/>
    </source>
</evidence>
<evidence type="ECO:0000256" key="1">
    <source>
        <dbReference type="PIRSR" id="PIRSR601310-1"/>
    </source>
</evidence>
<dbReference type="Proteomes" id="UP000053300">
    <property type="component" value="Unassembled WGS sequence"/>
</dbReference>
<dbReference type="RefSeq" id="WP_054067358.1">
    <property type="nucleotide sequence ID" value="NZ_CATYED010000007.1"/>
</dbReference>
<dbReference type="Gene3D" id="3.30.428.10">
    <property type="entry name" value="HIT-like"/>
    <property type="match status" value="1"/>
</dbReference>
<accession>A0A1V0BE49</accession>
<dbReference type="PROSITE" id="PS51084">
    <property type="entry name" value="HIT_2"/>
    <property type="match status" value="1"/>
</dbReference>
<protein>
    <submittedName>
        <fullName evidence="6">Histidine triad nucleotide-binding protein</fullName>
    </submittedName>
</protein>
<dbReference type="InterPro" id="IPR011146">
    <property type="entry name" value="HIT-like"/>
</dbReference>
<dbReference type="KEGG" id="cke:B5M06_07920"/>
<feature type="domain" description="HIT" evidence="4">
    <location>
        <begin position="14"/>
        <end position="125"/>
    </location>
</feature>
<feature type="active site" description="Tele-AMP-histidine intermediate" evidence="1">
    <location>
        <position position="112"/>
    </location>
</feature>
<dbReference type="AlphaFoldDB" id="A0A0W7YZY3"/>
<dbReference type="InterPro" id="IPR001310">
    <property type="entry name" value="Histidine_triad_HIT"/>
</dbReference>
<gene>
    <name evidence="6" type="ORF">AS359_03895</name>
    <name evidence="5" type="ORF">B5M06_07920</name>
</gene>
<dbReference type="GO" id="GO:0003824">
    <property type="term" value="F:catalytic activity"/>
    <property type="evidence" value="ECO:0007669"/>
    <property type="project" value="InterPro"/>
</dbReference>
<dbReference type="PRINTS" id="PR00332">
    <property type="entry name" value="HISTRIAD"/>
</dbReference>
<dbReference type="OrthoDB" id="9784774at2"/>
<dbReference type="Pfam" id="PF01230">
    <property type="entry name" value="HIT"/>
    <property type="match status" value="1"/>
</dbReference>
<dbReference type="InterPro" id="IPR036265">
    <property type="entry name" value="HIT-like_sf"/>
</dbReference>